<comment type="caution">
    <text evidence="6">The sequence shown here is derived from an EMBL/GenBank/DDBJ whole genome shotgun (WGS) entry which is preliminary data.</text>
</comment>
<keyword evidence="4 5" id="KW-0472">Membrane</keyword>
<keyword evidence="7" id="KW-1185">Reference proteome</keyword>
<feature type="transmembrane region" description="Helical" evidence="5">
    <location>
        <begin position="151"/>
        <end position="174"/>
    </location>
</feature>
<sequence length="272" mass="28108">MFFPDLGFVLACLALGTVAGFFAGMLGIGGGTLLVPILVMLFEQIQVTPDHILHLALGTSMAAIVGSSIISLRTHHAHGAVDWPTVRSMTVGVLIGTAAGTHIARLVSTQTLSLFFAVFVVYVALNMLIGIKPKPSRQLPGTGGLIVAGSGIGMVSALVAVGGGAMTVPFLTWCNRDMRNAIGTSAALGLPIALGGTAGYIWNGLHADHLPAQAIGYVHLPALVAIVAASLLTTPMGARAAHRVPVATLKRIFSILLVALAARMLWKLWVAA</sequence>
<name>F5RCN9_METUF</name>
<feature type="transmembrane region" description="Helical" evidence="5">
    <location>
        <begin position="111"/>
        <end position="131"/>
    </location>
</feature>
<feature type="transmembrane region" description="Helical" evidence="5">
    <location>
        <begin position="252"/>
        <end position="269"/>
    </location>
</feature>
<evidence type="ECO:0000313" key="7">
    <source>
        <dbReference type="Proteomes" id="UP000005019"/>
    </source>
</evidence>
<comment type="subcellular location">
    <subcellularLocation>
        <location evidence="5">Cell membrane</location>
        <topology evidence="5">Multi-pass membrane protein</topology>
    </subcellularLocation>
    <subcellularLocation>
        <location evidence="1">Membrane</location>
        <topology evidence="1">Multi-pass membrane protein</topology>
    </subcellularLocation>
</comment>
<gene>
    <name evidence="6" type="ORF">METUNv1_02043</name>
</gene>
<feature type="transmembrane region" description="Helical" evidence="5">
    <location>
        <begin position="84"/>
        <end position="104"/>
    </location>
</feature>
<evidence type="ECO:0000256" key="4">
    <source>
        <dbReference type="ARBA" id="ARBA00023136"/>
    </source>
</evidence>
<keyword evidence="2 5" id="KW-0812">Transmembrane</keyword>
<evidence type="ECO:0000256" key="1">
    <source>
        <dbReference type="ARBA" id="ARBA00004141"/>
    </source>
</evidence>
<evidence type="ECO:0000313" key="6">
    <source>
        <dbReference type="EMBL" id="EGK71819.1"/>
    </source>
</evidence>
<feature type="transmembrane region" description="Helical" evidence="5">
    <location>
        <begin position="6"/>
        <end position="39"/>
    </location>
</feature>
<comment type="similarity">
    <text evidence="5">Belongs to the 4-toluene sulfonate uptake permease (TSUP) (TC 2.A.102) family.</text>
</comment>
<accession>F5RCN9</accession>
<evidence type="ECO:0000256" key="3">
    <source>
        <dbReference type="ARBA" id="ARBA00022989"/>
    </source>
</evidence>
<dbReference type="RefSeq" id="WP_008061315.1">
    <property type="nucleotide sequence ID" value="NZ_AFHG01000048.1"/>
</dbReference>
<proteinExistence type="inferred from homology"/>
<dbReference type="eggNOG" id="COG0730">
    <property type="taxonomic scope" value="Bacteria"/>
</dbReference>
<dbReference type="Pfam" id="PF01925">
    <property type="entry name" value="TauE"/>
    <property type="match status" value="1"/>
</dbReference>
<keyword evidence="5" id="KW-1003">Cell membrane</keyword>
<evidence type="ECO:0000256" key="5">
    <source>
        <dbReference type="RuleBase" id="RU363041"/>
    </source>
</evidence>
<dbReference type="EMBL" id="AFHG01000048">
    <property type="protein sequence ID" value="EGK71819.1"/>
    <property type="molecule type" value="Genomic_DNA"/>
</dbReference>
<protein>
    <recommendedName>
        <fullName evidence="5">Probable membrane transporter protein</fullName>
    </recommendedName>
</protein>
<feature type="transmembrane region" description="Helical" evidence="5">
    <location>
        <begin position="181"/>
        <end position="202"/>
    </location>
</feature>
<feature type="transmembrane region" description="Helical" evidence="5">
    <location>
        <begin position="214"/>
        <end position="232"/>
    </location>
</feature>
<reference evidence="6 7" key="1">
    <citation type="journal article" date="2011" name="J. Bacteriol.">
        <title>Genome sequence of Methyloversatilis universalis FAM5T, a methylotrophic representative of the order Rhodocyclales.</title>
        <authorList>
            <person name="Kittichotirat W."/>
            <person name="Good N.M."/>
            <person name="Hall R."/>
            <person name="Bringel F."/>
            <person name="Lajus A."/>
            <person name="Medigue C."/>
            <person name="Smalley N.E."/>
            <person name="Beck D."/>
            <person name="Bumgarner R."/>
            <person name="Vuilleumier S."/>
            <person name="Kalyuzhnaya M.G."/>
        </authorList>
    </citation>
    <scope>NUCLEOTIDE SEQUENCE [LARGE SCALE GENOMIC DNA]</scope>
    <source>
        <strain evidence="7">ATCC BAA-1314 / JCM 13912 / FAM5</strain>
    </source>
</reference>
<dbReference type="AlphaFoldDB" id="F5RCN9"/>
<dbReference type="Proteomes" id="UP000005019">
    <property type="component" value="Unassembled WGS sequence"/>
</dbReference>
<evidence type="ECO:0000256" key="2">
    <source>
        <dbReference type="ARBA" id="ARBA00022692"/>
    </source>
</evidence>
<feature type="transmembrane region" description="Helical" evidence="5">
    <location>
        <begin position="51"/>
        <end position="72"/>
    </location>
</feature>
<dbReference type="PANTHER" id="PTHR43483:SF3">
    <property type="entry name" value="MEMBRANE TRANSPORTER PROTEIN HI_0806-RELATED"/>
    <property type="match status" value="1"/>
</dbReference>
<dbReference type="STRING" id="1000565.METUNv1_02043"/>
<dbReference type="InterPro" id="IPR002781">
    <property type="entry name" value="TM_pro_TauE-like"/>
</dbReference>
<keyword evidence="3 5" id="KW-1133">Transmembrane helix</keyword>
<organism evidence="6 7">
    <name type="scientific">Methyloversatilis universalis (strain ATCC BAA-1314 / DSM 25237 / JCM 13912 / CCUG 52030 / FAM5)</name>
    <dbReference type="NCBI Taxonomy" id="1000565"/>
    <lineage>
        <taxon>Bacteria</taxon>
        <taxon>Pseudomonadati</taxon>
        <taxon>Pseudomonadota</taxon>
        <taxon>Betaproteobacteria</taxon>
        <taxon>Nitrosomonadales</taxon>
        <taxon>Sterolibacteriaceae</taxon>
        <taxon>Methyloversatilis</taxon>
    </lineage>
</organism>
<dbReference type="OrthoDB" id="457670at2"/>
<dbReference type="PANTHER" id="PTHR43483">
    <property type="entry name" value="MEMBRANE TRANSPORTER PROTEIN HI_0806-RELATED"/>
    <property type="match status" value="1"/>
</dbReference>
<dbReference type="GO" id="GO:0005886">
    <property type="term" value="C:plasma membrane"/>
    <property type="evidence" value="ECO:0007669"/>
    <property type="project" value="UniProtKB-SubCell"/>
</dbReference>